<dbReference type="AlphaFoldDB" id="A0A1C0ZXD4"/>
<dbReference type="Proteomes" id="UP000093309">
    <property type="component" value="Unassembled WGS sequence"/>
</dbReference>
<dbReference type="PANTHER" id="PTHR44858">
    <property type="entry name" value="TETRATRICOPEPTIDE REPEAT PROTEIN 6"/>
    <property type="match status" value="1"/>
</dbReference>
<dbReference type="SMART" id="SM00028">
    <property type="entry name" value="TPR"/>
    <property type="match status" value="3"/>
</dbReference>
<dbReference type="RefSeq" id="WP_065857221.1">
    <property type="nucleotide sequence ID" value="NZ_LYPC01000027.1"/>
</dbReference>
<organism evidence="4 5">
    <name type="scientific">Paenibacillus pectinilyticus</name>
    <dbReference type="NCBI Taxonomy" id="512399"/>
    <lineage>
        <taxon>Bacteria</taxon>
        <taxon>Bacillati</taxon>
        <taxon>Bacillota</taxon>
        <taxon>Bacilli</taxon>
        <taxon>Bacillales</taxon>
        <taxon>Paenibacillaceae</taxon>
        <taxon>Paenibacillus</taxon>
    </lineage>
</organism>
<comment type="caution">
    <text evidence="4">The sequence shown here is derived from an EMBL/GenBank/DDBJ whole genome shotgun (WGS) entry which is preliminary data.</text>
</comment>
<sequence>MNGENQIQKAYESILGHDFEKAIEWFEKAIAEEPDNAAYHHKLSITFARSNKLTKAVEHASKAIELEPANEAFRFHLQVLNARELVDQAKRQLNHSSAHPERAIFLLKEAIVLDPLAIEAYLILGEAFALRRDYSRAYQTVMEAVRLEPLHELAKQHAALYQLKLQQGSDPKRK</sequence>
<evidence type="ECO:0000313" key="4">
    <source>
        <dbReference type="EMBL" id="OCT12688.1"/>
    </source>
</evidence>
<protein>
    <submittedName>
        <fullName evidence="4">Uncharacterized protein</fullName>
    </submittedName>
</protein>
<reference evidence="5" key="1">
    <citation type="submission" date="2016-05" db="EMBL/GenBank/DDBJ databases">
        <title>Paenibacillus oryzae. sp. nov., isolated from the rice root.</title>
        <authorList>
            <person name="Zhang J."/>
            <person name="Zhang X."/>
        </authorList>
    </citation>
    <scope>NUCLEOTIDE SEQUENCE [LARGE SCALE GENOMIC DNA]</scope>
    <source>
        <strain evidence="5">KCTC13222</strain>
    </source>
</reference>
<evidence type="ECO:0000256" key="2">
    <source>
        <dbReference type="ARBA" id="ARBA00022803"/>
    </source>
</evidence>
<dbReference type="InterPro" id="IPR050498">
    <property type="entry name" value="Ycf3"/>
</dbReference>
<keyword evidence="1" id="KW-0677">Repeat</keyword>
<name>A0A1C0ZXD4_9BACL</name>
<dbReference type="OrthoDB" id="2658522at2"/>
<dbReference type="Pfam" id="PF13432">
    <property type="entry name" value="TPR_16"/>
    <property type="match status" value="2"/>
</dbReference>
<feature type="repeat" description="TPR" evidence="3">
    <location>
        <begin position="37"/>
        <end position="70"/>
    </location>
</feature>
<dbReference type="SUPFAM" id="SSF48452">
    <property type="entry name" value="TPR-like"/>
    <property type="match status" value="1"/>
</dbReference>
<dbReference type="EMBL" id="LYPC01000027">
    <property type="protein sequence ID" value="OCT12688.1"/>
    <property type="molecule type" value="Genomic_DNA"/>
</dbReference>
<dbReference type="InterPro" id="IPR019734">
    <property type="entry name" value="TPR_rpt"/>
</dbReference>
<evidence type="ECO:0000313" key="5">
    <source>
        <dbReference type="Proteomes" id="UP000093309"/>
    </source>
</evidence>
<keyword evidence="5" id="KW-1185">Reference proteome</keyword>
<proteinExistence type="predicted"/>
<dbReference type="STRING" id="512399.A8709_33325"/>
<evidence type="ECO:0000256" key="1">
    <source>
        <dbReference type="ARBA" id="ARBA00022737"/>
    </source>
</evidence>
<evidence type="ECO:0000256" key="3">
    <source>
        <dbReference type="PROSITE-ProRule" id="PRU00339"/>
    </source>
</evidence>
<keyword evidence="2 3" id="KW-0802">TPR repeat</keyword>
<dbReference type="PANTHER" id="PTHR44858:SF1">
    <property type="entry name" value="UDP-N-ACETYLGLUCOSAMINE--PEPTIDE N-ACETYLGLUCOSAMINYLTRANSFERASE SPINDLY-RELATED"/>
    <property type="match status" value="1"/>
</dbReference>
<dbReference type="InterPro" id="IPR011990">
    <property type="entry name" value="TPR-like_helical_dom_sf"/>
</dbReference>
<gene>
    <name evidence="4" type="ORF">A8709_33325</name>
</gene>
<accession>A0A1C0ZXD4</accession>
<feature type="repeat" description="TPR" evidence="3">
    <location>
        <begin position="118"/>
        <end position="151"/>
    </location>
</feature>
<dbReference type="Gene3D" id="1.25.40.10">
    <property type="entry name" value="Tetratricopeptide repeat domain"/>
    <property type="match status" value="2"/>
</dbReference>
<dbReference type="PROSITE" id="PS50005">
    <property type="entry name" value="TPR"/>
    <property type="match status" value="2"/>
</dbReference>